<evidence type="ECO:0008006" key="3">
    <source>
        <dbReference type="Google" id="ProtNLM"/>
    </source>
</evidence>
<organism evidence="1 2">
    <name type="scientific">Blautia wexlerae</name>
    <dbReference type="NCBI Taxonomy" id="418240"/>
    <lineage>
        <taxon>Bacteria</taxon>
        <taxon>Bacillati</taxon>
        <taxon>Bacillota</taxon>
        <taxon>Clostridia</taxon>
        <taxon>Lachnospirales</taxon>
        <taxon>Lachnospiraceae</taxon>
        <taxon>Blautia</taxon>
    </lineage>
</organism>
<proteinExistence type="predicted"/>
<dbReference type="Proteomes" id="UP000095712">
    <property type="component" value="Unassembled WGS sequence"/>
</dbReference>
<name>A0A174K8A5_9FIRM</name>
<protein>
    <recommendedName>
        <fullName evidence="3">N-acetyltransferase</fullName>
    </recommendedName>
</protein>
<sequence>MGNQELSFVELNQSKVTDDVIQQFDCGNEDMTEYLHKYAKNDSIEGKGVTYVLVAEDRKHIYAYATIKAYSLYYYDEAEKYHTKVMNDDGKILLSIPAVEIKMFAISRKLKGQVAYLLDPVKKQHYSSIFFKWFLEYLYYMSMNTIGFQMVFLRANNEGERLYRNNSFIECDEYLSTYDAKADGCTSLAITLSEIEEVIF</sequence>
<dbReference type="AlphaFoldDB" id="A0A174K8A5"/>
<dbReference type="OrthoDB" id="2053366at2"/>
<reference evidence="1 2" key="1">
    <citation type="submission" date="2015-09" db="EMBL/GenBank/DDBJ databases">
        <authorList>
            <consortium name="Pathogen Informatics"/>
        </authorList>
    </citation>
    <scope>NUCLEOTIDE SEQUENCE [LARGE SCALE GENOMIC DNA]</scope>
    <source>
        <strain evidence="1 2">2789STDY5834911</strain>
    </source>
</reference>
<evidence type="ECO:0000313" key="1">
    <source>
        <dbReference type="EMBL" id="CUP05449.1"/>
    </source>
</evidence>
<evidence type="ECO:0000313" key="2">
    <source>
        <dbReference type="Proteomes" id="UP000095712"/>
    </source>
</evidence>
<dbReference type="Gene3D" id="3.40.630.30">
    <property type="match status" value="1"/>
</dbReference>
<accession>A0A174K8A5</accession>
<dbReference type="RefSeq" id="WP_055149318.1">
    <property type="nucleotide sequence ID" value="NZ_CZAW01000003.1"/>
</dbReference>
<dbReference type="EMBL" id="CZAW01000003">
    <property type="protein sequence ID" value="CUP05449.1"/>
    <property type="molecule type" value="Genomic_DNA"/>
</dbReference>
<gene>
    <name evidence="1" type="ORF">ERS852523_00402</name>
</gene>